<feature type="region of interest" description="Disordered" evidence="1">
    <location>
        <begin position="1"/>
        <end position="43"/>
    </location>
</feature>
<gene>
    <name evidence="2" type="ORF">HAX54_007008</name>
</gene>
<organism evidence="2 3">
    <name type="scientific">Datura stramonium</name>
    <name type="common">Jimsonweed</name>
    <name type="synonym">Common thornapple</name>
    <dbReference type="NCBI Taxonomy" id="4076"/>
    <lineage>
        <taxon>Eukaryota</taxon>
        <taxon>Viridiplantae</taxon>
        <taxon>Streptophyta</taxon>
        <taxon>Embryophyta</taxon>
        <taxon>Tracheophyta</taxon>
        <taxon>Spermatophyta</taxon>
        <taxon>Magnoliopsida</taxon>
        <taxon>eudicotyledons</taxon>
        <taxon>Gunneridae</taxon>
        <taxon>Pentapetalae</taxon>
        <taxon>asterids</taxon>
        <taxon>lamiids</taxon>
        <taxon>Solanales</taxon>
        <taxon>Solanaceae</taxon>
        <taxon>Solanoideae</taxon>
        <taxon>Datureae</taxon>
        <taxon>Datura</taxon>
    </lineage>
</organism>
<dbReference type="EMBL" id="JACEIK010000136">
    <property type="protein sequence ID" value="MCD7450548.1"/>
    <property type="molecule type" value="Genomic_DNA"/>
</dbReference>
<name>A0ABS8RV12_DATST</name>
<dbReference type="Proteomes" id="UP000823775">
    <property type="component" value="Unassembled WGS sequence"/>
</dbReference>
<feature type="region of interest" description="Disordered" evidence="1">
    <location>
        <begin position="73"/>
        <end position="108"/>
    </location>
</feature>
<comment type="caution">
    <text evidence="2">The sequence shown here is derived from an EMBL/GenBank/DDBJ whole genome shotgun (WGS) entry which is preliminary data.</text>
</comment>
<reference evidence="2 3" key="1">
    <citation type="journal article" date="2021" name="BMC Genomics">
        <title>Datura genome reveals duplications of psychoactive alkaloid biosynthetic genes and high mutation rate following tissue culture.</title>
        <authorList>
            <person name="Rajewski A."/>
            <person name="Carter-House D."/>
            <person name="Stajich J."/>
            <person name="Litt A."/>
        </authorList>
    </citation>
    <scope>NUCLEOTIDE SEQUENCE [LARGE SCALE GENOMIC DNA]</scope>
    <source>
        <strain evidence="2">AR-01</strain>
    </source>
</reference>
<evidence type="ECO:0000313" key="2">
    <source>
        <dbReference type="EMBL" id="MCD7450548.1"/>
    </source>
</evidence>
<keyword evidence="3" id="KW-1185">Reference proteome</keyword>
<accession>A0ABS8RV12</accession>
<proteinExistence type="predicted"/>
<evidence type="ECO:0000313" key="3">
    <source>
        <dbReference type="Proteomes" id="UP000823775"/>
    </source>
</evidence>
<evidence type="ECO:0000256" key="1">
    <source>
        <dbReference type="SAM" id="MobiDB-lite"/>
    </source>
</evidence>
<sequence>MLNQGNRGTNKDSSGCLWWPENHGDREDEENGAEGRSGGVLGGGRLRAGTVSMAMVARSGVGWWFGGLEIEDEGEREDEWRRRGGDCYGGSGWSSDDGSGLAGRERKAARERGERVWLFSGVAH</sequence>
<protein>
    <submittedName>
        <fullName evidence="2">Uncharacterized protein</fullName>
    </submittedName>
</protein>
<feature type="compositionally biased region" description="Polar residues" evidence="1">
    <location>
        <begin position="1"/>
        <end position="13"/>
    </location>
</feature>